<organism evidence="3 4">
    <name type="scientific">Barrientosiimonas humi</name>
    <dbReference type="NCBI Taxonomy" id="999931"/>
    <lineage>
        <taxon>Bacteria</taxon>
        <taxon>Bacillati</taxon>
        <taxon>Actinomycetota</taxon>
        <taxon>Actinomycetes</taxon>
        <taxon>Micrococcales</taxon>
        <taxon>Dermacoccaceae</taxon>
        <taxon>Barrientosiimonas</taxon>
    </lineage>
</organism>
<comment type="caution">
    <text evidence="3">The sequence shown here is derived from an EMBL/GenBank/DDBJ whole genome shotgun (WGS) entry which is preliminary data.</text>
</comment>
<evidence type="ECO:0000313" key="3">
    <source>
        <dbReference type="EMBL" id="TQL28920.1"/>
    </source>
</evidence>
<evidence type="ECO:0000256" key="1">
    <source>
        <dbReference type="SAM" id="MobiDB-lite"/>
    </source>
</evidence>
<gene>
    <name evidence="3" type="ORF">FB554_3229</name>
</gene>
<dbReference type="OrthoDB" id="154293at2"/>
<dbReference type="InterPro" id="IPR034660">
    <property type="entry name" value="DinB/YfiT-like"/>
</dbReference>
<name>A0A542WZB3_9MICO</name>
<dbReference type="InterPro" id="IPR024344">
    <property type="entry name" value="MDMPI_metal-binding"/>
</dbReference>
<dbReference type="Pfam" id="PF11716">
    <property type="entry name" value="MDMPI_N"/>
    <property type="match status" value="1"/>
</dbReference>
<proteinExistence type="predicted"/>
<keyword evidence="4" id="KW-1185">Reference proteome</keyword>
<dbReference type="Proteomes" id="UP000318336">
    <property type="component" value="Unassembled WGS sequence"/>
</dbReference>
<protein>
    <submittedName>
        <fullName evidence="3">Uncharacterized protein (TIGR03083 family)</fullName>
    </submittedName>
</protein>
<sequence>MATHPLPPESLRDLAEAYAGTFKAVIDLGFTCHDEDFALETDCPGWTVKDQFSHVAGVEAAGAGVHDPQVSVPDYPHLRHDFAREIEKAVEVRRPRTGSQVVAELQRLLPDRLAVLAGEDLEPDTVLTGPLGEMPAVDLLALRTVDLWVHEQDIRGALGRPGNLDSPAAALFVSKVLAGFPGRAARKAGLPVGTVVILESTGPVTAREGIRIVEGDDPEKPLAEPLFSGDSDGHGHPESVTTIRLTTEALTRLGAGRKRADEVHYSVEGDDDVARRVLDVLTITP</sequence>
<feature type="region of interest" description="Disordered" evidence="1">
    <location>
        <begin position="217"/>
        <end position="239"/>
    </location>
</feature>
<accession>A0A542WZB3</accession>
<dbReference type="Gene3D" id="1.20.120.450">
    <property type="entry name" value="dinb family like domain"/>
    <property type="match status" value="1"/>
</dbReference>
<dbReference type="InterPro" id="IPR017517">
    <property type="entry name" value="Maleyloyr_isom"/>
</dbReference>
<dbReference type="GO" id="GO:0046872">
    <property type="term" value="F:metal ion binding"/>
    <property type="evidence" value="ECO:0007669"/>
    <property type="project" value="InterPro"/>
</dbReference>
<evidence type="ECO:0000313" key="4">
    <source>
        <dbReference type="Proteomes" id="UP000318336"/>
    </source>
</evidence>
<dbReference type="AlphaFoldDB" id="A0A542WZB3"/>
<dbReference type="SUPFAM" id="SSF109854">
    <property type="entry name" value="DinB/YfiT-like putative metalloenzymes"/>
    <property type="match status" value="1"/>
</dbReference>
<evidence type="ECO:0000259" key="2">
    <source>
        <dbReference type="Pfam" id="PF11716"/>
    </source>
</evidence>
<dbReference type="EMBL" id="VFOK01000002">
    <property type="protein sequence ID" value="TQL28920.1"/>
    <property type="molecule type" value="Genomic_DNA"/>
</dbReference>
<dbReference type="NCBIfam" id="TIGR03083">
    <property type="entry name" value="maleylpyruvate isomerase family mycothiol-dependent enzyme"/>
    <property type="match status" value="1"/>
</dbReference>
<reference evidence="3 4" key="1">
    <citation type="submission" date="2019-06" db="EMBL/GenBank/DDBJ databases">
        <title>Sequencing the genomes of 1000 actinobacteria strains.</title>
        <authorList>
            <person name="Klenk H.-P."/>
        </authorList>
    </citation>
    <scope>NUCLEOTIDE SEQUENCE [LARGE SCALE GENOMIC DNA]</scope>
    <source>
        <strain evidence="3 4">DSM 24617</strain>
    </source>
</reference>
<dbReference type="RefSeq" id="WP_142007688.1">
    <property type="nucleotide sequence ID" value="NZ_CAJTBP010000001.1"/>
</dbReference>
<feature type="domain" description="Mycothiol-dependent maleylpyruvate isomerase metal-binding" evidence="2">
    <location>
        <begin position="33"/>
        <end position="155"/>
    </location>
</feature>